<evidence type="ECO:0000256" key="4">
    <source>
        <dbReference type="ARBA" id="ARBA00023136"/>
    </source>
</evidence>
<dbReference type="GO" id="GO:0016020">
    <property type="term" value="C:membrane"/>
    <property type="evidence" value="ECO:0007669"/>
    <property type="project" value="UniProtKB-SubCell"/>
</dbReference>
<feature type="region of interest" description="Disordered" evidence="5">
    <location>
        <begin position="260"/>
        <end position="310"/>
    </location>
</feature>
<evidence type="ECO:0000256" key="1">
    <source>
        <dbReference type="ARBA" id="ARBA00004141"/>
    </source>
</evidence>
<dbReference type="GO" id="GO:0022857">
    <property type="term" value="F:transmembrane transporter activity"/>
    <property type="evidence" value="ECO:0007669"/>
    <property type="project" value="InterPro"/>
</dbReference>
<feature type="transmembrane region" description="Helical" evidence="6">
    <location>
        <begin position="117"/>
        <end position="136"/>
    </location>
</feature>
<proteinExistence type="predicted"/>
<reference evidence="7" key="1">
    <citation type="journal article" date="2020" name="Cell">
        <title>Large-Scale Comparative Analyses of Tick Genomes Elucidate Their Genetic Diversity and Vector Capacities.</title>
        <authorList>
            <consortium name="Tick Genome and Microbiome Consortium (TIGMIC)"/>
            <person name="Jia N."/>
            <person name="Wang J."/>
            <person name="Shi W."/>
            <person name="Du L."/>
            <person name="Sun Y."/>
            <person name="Zhan W."/>
            <person name="Jiang J.F."/>
            <person name="Wang Q."/>
            <person name="Zhang B."/>
            <person name="Ji P."/>
            <person name="Bell-Sakyi L."/>
            <person name="Cui X.M."/>
            <person name="Yuan T.T."/>
            <person name="Jiang B.G."/>
            <person name="Yang W.F."/>
            <person name="Lam T.T."/>
            <person name="Chang Q.C."/>
            <person name="Ding S.J."/>
            <person name="Wang X.J."/>
            <person name="Zhu J.G."/>
            <person name="Ruan X.D."/>
            <person name="Zhao L."/>
            <person name="Wei J.T."/>
            <person name="Ye R.Z."/>
            <person name="Que T.C."/>
            <person name="Du C.H."/>
            <person name="Zhou Y.H."/>
            <person name="Cheng J.X."/>
            <person name="Dai P.F."/>
            <person name="Guo W.B."/>
            <person name="Han X.H."/>
            <person name="Huang E.J."/>
            <person name="Li L.F."/>
            <person name="Wei W."/>
            <person name="Gao Y.C."/>
            <person name="Liu J.Z."/>
            <person name="Shao H.Z."/>
            <person name="Wang X."/>
            <person name="Wang C.C."/>
            <person name="Yang T.C."/>
            <person name="Huo Q.B."/>
            <person name="Li W."/>
            <person name="Chen H.Y."/>
            <person name="Chen S.E."/>
            <person name="Zhou L.G."/>
            <person name="Ni X.B."/>
            <person name="Tian J.H."/>
            <person name="Sheng Y."/>
            <person name="Liu T."/>
            <person name="Pan Y.S."/>
            <person name="Xia L.Y."/>
            <person name="Li J."/>
            <person name="Zhao F."/>
            <person name="Cao W.C."/>
        </authorList>
    </citation>
    <scope>NUCLEOTIDE SEQUENCE</scope>
    <source>
        <strain evidence="7">Rmic-2018</strain>
    </source>
</reference>
<reference evidence="7" key="2">
    <citation type="submission" date="2021-09" db="EMBL/GenBank/DDBJ databases">
        <authorList>
            <person name="Jia N."/>
            <person name="Wang J."/>
            <person name="Shi W."/>
            <person name="Du L."/>
            <person name="Sun Y."/>
            <person name="Zhan W."/>
            <person name="Jiang J."/>
            <person name="Wang Q."/>
            <person name="Zhang B."/>
            <person name="Ji P."/>
            <person name="Sakyi L.B."/>
            <person name="Cui X."/>
            <person name="Yuan T."/>
            <person name="Jiang B."/>
            <person name="Yang W."/>
            <person name="Lam T.T.-Y."/>
            <person name="Chang Q."/>
            <person name="Ding S."/>
            <person name="Wang X."/>
            <person name="Zhu J."/>
            <person name="Ruan X."/>
            <person name="Zhao L."/>
            <person name="Wei J."/>
            <person name="Que T."/>
            <person name="Du C."/>
            <person name="Cheng J."/>
            <person name="Dai P."/>
            <person name="Han X."/>
            <person name="Huang E."/>
            <person name="Gao Y."/>
            <person name="Liu J."/>
            <person name="Shao H."/>
            <person name="Ye R."/>
            <person name="Li L."/>
            <person name="Wei W."/>
            <person name="Wang X."/>
            <person name="Wang C."/>
            <person name="Huo Q."/>
            <person name="Li W."/>
            <person name="Guo W."/>
            <person name="Chen H."/>
            <person name="Chen S."/>
            <person name="Zhou L."/>
            <person name="Zhou L."/>
            <person name="Ni X."/>
            <person name="Tian J."/>
            <person name="Zhou Y."/>
            <person name="Sheng Y."/>
            <person name="Liu T."/>
            <person name="Pan Y."/>
            <person name="Xia L."/>
            <person name="Li J."/>
            <person name="Zhao F."/>
            <person name="Cao W."/>
        </authorList>
    </citation>
    <scope>NUCLEOTIDE SEQUENCE</scope>
    <source>
        <strain evidence="7">Rmic-2018</strain>
        <tissue evidence="7">Larvae</tissue>
    </source>
</reference>
<organism evidence="7 8">
    <name type="scientific">Rhipicephalus microplus</name>
    <name type="common">Cattle tick</name>
    <name type="synonym">Boophilus microplus</name>
    <dbReference type="NCBI Taxonomy" id="6941"/>
    <lineage>
        <taxon>Eukaryota</taxon>
        <taxon>Metazoa</taxon>
        <taxon>Ecdysozoa</taxon>
        <taxon>Arthropoda</taxon>
        <taxon>Chelicerata</taxon>
        <taxon>Arachnida</taxon>
        <taxon>Acari</taxon>
        <taxon>Parasitiformes</taxon>
        <taxon>Ixodida</taxon>
        <taxon>Ixodoidea</taxon>
        <taxon>Ixodidae</taxon>
        <taxon>Rhipicephalinae</taxon>
        <taxon>Rhipicephalus</taxon>
        <taxon>Boophilus</taxon>
    </lineage>
</organism>
<comment type="subcellular location">
    <subcellularLocation>
        <location evidence="1">Membrane</location>
        <topology evidence="1">Multi-pass membrane protein</topology>
    </subcellularLocation>
</comment>
<evidence type="ECO:0000256" key="3">
    <source>
        <dbReference type="ARBA" id="ARBA00022989"/>
    </source>
</evidence>
<dbReference type="Gene3D" id="1.20.1250.20">
    <property type="entry name" value="MFS general substrate transporter like domains"/>
    <property type="match status" value="1"/>
</dbReference>
<feature type="transmembrane region" description="Helical" evidence="6">
    <location>
        <begin position="168"/>
        <end position="188"/>
    </location>
</feature>
<feature type="transmembrane region" description="Helical" evidence="6">
    <location>
        <begin position="82"/>
        <end position="105"/>
    </location>
</feature>
<dbReference type="InterPro" id="IPR036259">
    <property type="entry name" value="MFS_trans_sf"/>
</dbReference>
<evidence type="ECO:0000256" key="2">
    <source>
        <dbReference type="ARBA" id="ARBA00022692"/>
    </source>
</evidence>
<evidence type="ECO:0000256" key="5">
    <source>
        <dbReference type="SAM" id="MobiDB-lite"/>
    </source>
</evidence>
<dbReference type="VEuPathDB" id="VectorBase:LOC119164753"/>
<name>A0A9J6DXQ1_RHIMP</name>
<dbReference type="Pfam" id="PF00083">
    <property type="entry name" value="Sugar_tr"/>
    <property type="match status" value="1"/>
</dbReference>
<comment type="caution">
    <text evidence="7">The sequence shown here is derived from an EMBL/GenBank/DDBJ whole genome shotgun (WGS) entry which is preliminary data.</text>
</comment>
<dbReference type="PANTHER" id="PTHR24064">
    <property type="entry name" value="SOLUTE CARRIER FAMILY 22 MEMBER"/>
    <property type="match status" value="1"/>
</dbReference>
<evidence type="ECO:0000313" key="8">
    <source>
        <dbReference type="Proteomes" id="UP000821866"/>
    </source>
</evidence>
<gene>
    <name evidence="7" type="ORF">HPB51_000839</name>
</gene>
<dbReference type="EMBL" id="JABSTU010000006">
    <property type="protein sequence ID" value="KAH8026991.1"/>
    <property type="molecule type" value="Genomic_DNA"/>
</dbReference>
<evidence type="ECO:0000256" key="6">
    <source>
        <dbReference type="SAM" id="Phobius"/>
    </source>
</evidence>
<keyword evidence="4 6" id="KW-0472">Membrane</keyword>
<dbReference type="InterPro" id="IPR005828">
    <property type="entry name" value="MFS_sugar_transport-like"/>
</dbReference>
<dbReference type="Proteomes" id="UP000821866">
    <property type="component" value="Chromosome 4"/>
</dbReference>
<feature type="compositionally biased region" description="Polar residues" evidence="5">
    <location>
        <begin position="268"/>
        <end position="281"/>
    </location>
</feature>
<feature type="compositionally biased region" description="Low complexity" evidence="5">
    <location>
        <begin position="292"/>
        <end position="310"/>
    </location>
</feature>
<feature type="compositionally biased region" description="Basic and acidic residues" evidence="5">
    <location>
        <begin position="282"/>
        <end position="291"/>
    </location>
</feature>
<feature type="transmembrane region" description="Helical" evidence="6">
    <location>
        <begin position="200"/>
        <end position="217"/>
    </location>
</feature>
<feature type="transmembrane region" description="Helical" evidence="6">
    <location>
        <begin position="142"/>
        <end position="161"/>
    </location>
</feature>
<keyword evidence="3 6" id="KW-1133">Transmembrane helix</keyword>
<evidence type="ECO:0000313" key="7">
    <source>
        <dbReference type="EMBL" id="KAH8026991.1"/>
    </source>
</evidence>
<dbReference type="SUPFAM" id="SSF103473">
    <property type="entry name" value="MFS general substrate transporter"/>
    <property type="match status" value="1"/>
</dbReference>
<keyword evidence="8" id="KW-1185">Reference proteome</keyword>
<sequence>MLPTVLMVPAFCFASESPRSLIARGRVRHAEAVMMDAAVVNHFPMHCMASTVDKLKAEFIRNEIRLPSIDQEMLNGYSMRRWALILSLSYFSITFATFVSAFSLMRRKESWLDHVSFTMNILCYVVVDCLISRFSMVTVLNIWFMILGVLQCLLGLAFGIGGEDVCRILIMVSTALYCCGSIVCLVYVQEIFPTAVRGSAVGLVFACGRLGCLSAIAGRALQRAGRRDIGHAVAAILLLVLIYAHDVLPHATNVERAKTKRCRVPSMSKRTTNLVKGTPDSSMHDTREGRASAESPRSTTSSRSHPSSRH</sequence>
<protein>
    <submittedName>
        <fullName evidence="7">Uncharacterized protein</fullName>
    </submittedName>
</protein>
<feature type="transmembrane region" description="Helical" evidence="6">
    <location>
        <begin position="229"/>
        <end position="248"/>
    </location>
</feature>
<keyword evidence="2 6" id="KW-0812">Transmembrane</keyword>
<dbReference type="AlphaFoldDB" id="A0A9J6DXQ1"/>
<accession>A0A9J6DXQ1</accession>